<comment type="caution">
    <text evidence="6">The sequence shown here is derived from an EMBL/GenBank/DDBJ whole genome shotgun (WGS) entry which is preliminary data.</text>
</comment>
<dbReference type="InterPro" id="IPR000014">
    <property type="entry name" value="PAS"/>
</dbReference>
<evidence type="ECO:0000259" key="4">
    <source>
        <dbReference type="PROSITE" id="PS50883"/>
    </source>
</evidence>
<protein>
    <submittedName>
        <fullName evidence="6">EAL domain-containing protein</fullName>
    </submittedName>
</protein>
<dbReference type="InterPro" id="IPR029787">
    <property type="entry name" value="Nucleotide_cyclase"/>
</dbReference>
<dbReference type="PROSITE" id="PS50883">
    <property type="entry name" value="EAL"/>
    <property type="match status" value="1"/>
</dbReference>
<dbReference type="SUPFAM" id="SSF141868">
    <property type="entry name" value="EAL domain-like"/>
    <property type="match status" value="1"/>
</dbReference>
<dbReference type="Pfam" id="PF00563">
    <property type="entry name" value="EAL"/>
    <property type="match status" value="1"/>
</dbReference>
<name>A0ABT0CZ12_9HYPH</name>
<dbReference type="InterPro" id="IPR000160">
    <property type="entry name" value="GGDEF_dom"/>
</dbReference>
<dbReference type="InterPro" id="IPR052155">
    <property type="entry name" value="Biofilm_reg_signaling"/>
</dbReference>
<dbReference type="InterPro" id="IPR035919">
    <property type="entry name" value="EAL_sf"/>
</dbReference>
<organism evidence="6 7">
    <name type="scientific">Peteryoungia algae</name>
    <dbReference type="NCBI Taxonomy" id="2919917"/>
    <lineage>
        <taxon>Bacteria</taxon>
        <taxon>Pseudomonadati</taxon>
        <taxon>Pseudomonadota</taxon>
        <taxon>Alphaproteobacteria</taxon>
        <taxon>Hyphomicrobiales</taxon>
        <taxon>Rhizobiaceae</taxon>
        <taxon>Peteryoungia</taxon>
    </lineage>
</organism>
<dbReference type="SMART" id="SM00267">
    <property type="entry name" value="GGDEF"/>
    <property type="match status" value="1"/>
</dbReference>
<dbReference type="SMART" id="SM00091">
    <property type="entry name" value="PAS"/>
    <property type="match status" value="1"/>
</dbReference>
<dbReference type="InterPro" id="IPR013655">
    <property type="entry name" value="PAS_fold_3"/>
</dbReference>
<keyword evidence="7" id="KW-1185">Reference proteome</keyword>
<dbReference type="PANTHER" id="PTHR44757:SF2">
    <property type="entry name" value="BIOFILM ARCHITECTURE MAINTENANCE PROTEIN MBAA"/>
    <property type="match status" value="1"/>
</dbReference>
<dbReference type="Pfam" id="PF00990">
    <property type="entry name" value="GGDEF"/>
    <property type="match status" value="1"/>
</dbReference>
<dbReference type="CDD" id="cd01949">
    <property type="entry name" value="GGDEF"/>
    <property type="match status" value="1"/>
</dbReference>
<dbReference type="SUPFAM" id="SSF55073">
    <property type="entry name" value="Nucleotide cyclase"/>
    <property type="match status" value="1"/>
</dbReference>
<dbReference type="NCBIfam" id="TIGR00229">
    <property type="entry name" value="sensory_box"/>
    <property type="match status" value="1"/>
</dbReference>
<evidence type="ECO:0000256" key="1">
    <source>
        <dbReference type="SAM" id="Phobius"/>
    </source>
</evidence>
<evidence type="ECO:0000259" key="2">
    <source>
        <dbReference type="PROSITE" id="PS50113"/>
    </source>
</evidence>
<dbReference type="CDD" id="cd00130">
    <property type="entry name" value="PAS"/>
    <property type="match status" value="1"/>
</dbReference>
<dbReference type="Pfam" id="PF08447">
    <property type="entry name" value="PAS_3"/>
    <property type="match status" value="1"/>
</dbReference>
<dbReference type="InterPro" id="IPR000700">
    <property type="entry name" value="PAS-assoc_C"/>
</dbReference>
<dbReference type="SMART" id="SM00052">
    <property type="entry name" value="EAL"/>
    <property type="match status" value="1"/>
</dbReference>
<dbReference type="SUPFAM" id="SSF55785">
    <property type="entry name" value="PYP-like sensor domain (PAS domain)"/>
    <property type="match status" value="1"/>
</dbReference>
<reference evidence="6 7" key="1">
    <citation type="submission" date="2022-03" db="EMBL/GenBank/DDBJ databases">
        <title>Rhizobium SSM4.3 sp. nov., isolated from Sediment (Gouqi Island).</title>
        <authorList>
            <person name="Chen G."/>
        </authorList>
    </citation>
    <scope>NUCLEOTIDE SEQUENCE [LARGE SCALE GENOMIC DNA]</scope>
    <source>
        <strain evidence="6 7">SSM4.3</strain>
        <plasmid evidence="6">unnamed</plasmid>
    </source>
</reference>
<keyword evidence="1" id="KW-1133">Transmembrane helix</keyword>
<geneLocation type="plasmid" evidence="6">
    <name>unnamed</name>
</geneLocation>
<dbReference type="Gene3D" id="3.20.20.450">
    <property type="entry name" value="EAL domain"/>
    <property type="match status" value="1"/>
</dbReference>
<dbReference type="EMBL" id="JALAYX010000002">
    <property type="protein sequence ID" value="MCJ8238419.1"/>
    <property type="molecule type" value="Genomic_DNA"/>
</dbReference>
<dbReference type="CDD" id="cd01948">
    <property type="entry name" value="EAL"/>
    <property type="match status" value="1"/>
</dbReference>
<dbReference type="InterPro" id="IPR006189">
    <property type="entry name" value="CHASE_dom"/>
</dbReference>
<dbReference type="PROSITE" id="PS50113">
    <property type="entry name" value="PAC"/>
    <property type="match status" value="1"/>
</dbReference>
<dbReference type="NCBIfam" id="TIGR00254">
    <property type="entry name" value="GGDEF"/>
    <property type="match status" value="1"/>
</dbReference>
<keyword evidence="6" id="KW-0614">Plasmid</keyword>
<dbReference type="RefSeq" id="WP_245136284.1">
    <property type="nucleotide sequence ID" value="NZ_CP128477.1"/>
</dbReference>
<feature type="transmembrane region" description="Helical" evidence="1">
    <location>
        <begin position="258"/>
        <end position="278"/>
    </location>
</feature>
<dbReference type="InterPro" id="IPR001633">
    <property type="entry name" value="EAL_dom"/>
</dbReference>
<feature type="domain" description="PAC" evidence="2">
    <location>
        <begin position="372"/>
        <end position="424"/>
    </location>
</feature>
<dbReference type="InterPro" id="IPR035965">
    <property type="entry name" value="PAS-like_dom_sf"/>
</dbReference>
<dbReference type="Gene3D" id="3.30.450.20">
    <property type="entry name" value="PAS domain"/>
    <property type="match status" value="1"/>
</dbReference>
<sequence>MQIIIPSVLVCILVVLSAFYADLQQQQLSLHESRHEVQQRLGLIRTKIEANINANTKLLQGLVAVIATEPQIEKTRFEALAESIFQIHSQIRTVVAAPDLISTYAYPPEINSPFTDRPILQVWDRDALLRDMVEKGKAVITGPTHLNNGTQGLVISIPVRIGNDSGQMQFWGAVLGILDLPRLYDDSGLLANELPIEVVITAENSVSGESAVIFGDVNIRNFDPVLMNIDLANRQWTISAIPRGGWDAASNRSELSRIAIFTAATLICGIIVWVAMLMNERQRNFRALHEREEDLRTMSHRLGVALESSRIGVWELDVATGAMQWDERVCQLYGLPADTPITMDLWRGMVPVEDIPQIERTMNRAIVRQGSYTGQFRIRRADDGKIRHMRTVGTTYRTRDGAVKALGVNWDVTEDVILQDNLRAAQIQTEEQNAALESARQRMEHNALHDALTGLPNRRYLDQRLAALDVQDQPGPQLTVLHLDLDRFKEINDTMGHGAGDAILRNVATALRTNVRDHDFVARIGGDEFVIVCFGEPGQDDFGSLGQRLITAVNTPVLYNGHECRVGASIGIATKTEAHLAAEQVLVNADIALYEAKRRGRNRVEFFNDHLRAQTINIKQTADAILRSLGDKDFVAFYQPQFDARTLEINGVEALARWNHPQQGLLPPSAFLEIAESLNVVSQIDASILDQALLQLTRWRAADLGIEHVSVNISAQRLFEDRLVSHLETLSLKPGSLSFELLESISFDDKADAVAESLERIRAHGIAIEIDDFGTGYASILSLIKLSPSRLKIDRQLVAPIIDNLTQRRLISSIVDIGRSFGIGIVAEGVETMEHAAILRDLGCQTLQGFALARPMSADALMDFARKHALERETLWQQMA</sequence>
<dbReference type="Proteomes" id="UP001522662">
    <property type="component" value="Unassembled WGS sequence"/>
</dbReference>
<proteinExistence type="predicted"/>
<keyword evidence="1" id="KW-0472">Membrane</keyword>
<dbReference type="SMART" id="SM01079">
    <property type="entry name" value="CHASE"/>
    <property type="match status" value="1"/>
</dbReference>
<evidence type="ECO:0000259" key="5">
    <source>
        <dbReference type="PROSITE" id="PS50887"/>
    </source>
</evidence>
<gene>
    <name evidence="6" type="ORF">MKJ03_08770</name>
</gene>
<feature type="domain" description="CHASE" evidence="3">
    <location>
        <begin position="104"/>
        <end position="239"/>
    </location>
</feature>
<dbReference type="PROSITE" id="PS50887">
    <property type="entry name" value="GGDEF"/>
    <property type="match status" value="1"/>
</dbReference>
<evidence type="ECO:0000259" key="3">
    <source>
        <dbReference type="PROSITE" id="PS50839"/>
    </source>
</evidence>
<dbReference type="InterPro" id="IPR043128">
    <property type="entry name" value="Rev_trsase/Diguanyl_cyclase"/>
</dbReference>
<feature type="domain" description="EAL" evidence="4">
    <location>
        <begin position="618"/>
        <end position="869"/>
    </location>
</feature>
<accession>A0ABT0CZ12</accession>
<evidence type="ECO:0000313" key="7">
    <source>
        <dbReference type="Proteomes" id="UP001522662"/>
    </source>
</evidence>
<dbReference type="Gene3D" id="3.30.70.270">
    <property type="match status" value="1"/>
</dbReference>
<keyword evidence="1" id="KW-0812">Transmembrane</keyword>
<feature type="domain" description="GGDEF" evidence="5">
    <location>
        <begin position="476"/>
        <end position="609"/>
    </location>
</feature>
<evidence type="ECO:0000313" key="6">
    <source>
        <dbReference type="EMBL" id="MCJ8238419.1"/>
    </source>
</evidence>
<dbReference type="PROSITE" id="PS50839">
    <property type="entry name" value="CHASE"/>
    <property type="match status" value="1"/>
</dbReference>
<dbReference type="PANTHER" id="PTHR44757">
    <property type="entry name" value="DIGUANYLATE CYCLASE DGCP"/>
    <property type="match status" value="1"/>
</dbReference>